<feature type="domain" description="Fibronectin type-III" evidence="1">
    <location>
        <begin position="207"/>
        <end position="287"/>
    </location>
</feature>
<organism evidence="2 3">
    <name type="scientific">Flavobacterium rivuli WB 3.3-2 = DSM 21788</name>
    <dbReference type="NCBI Taxonomy" id="1121895"/>
    <lineage>
        <taxon>Bacteria</taxon>
        <taxon>Pseudomonadati</taxon>
        <taxon>Bacteroidota</taxon>
        <taxon>Flavobacteriia</taxon>
        <taxon>Flavobacteriales</taxon>
        <taxon>Flavobacteriaceae</taxon>
        <taxon>Flavobacterium</taxon>
    </lineage>
</organism>
<dbReference type="InterPro" id="IPR003961">
    <property type="entry name" value="FN3_dom"/>
</dbReference>
<evidence type="ECO:0000313" key="2">
    <source>
        <dbReference type="EMBL" id="KGO84881.1"/>
    </source>
</evidence>
<dbReference type="InterPro" id="IPR056600">
    <property type="entry name" value="GBD_T9SS_assoc"/>
</dbReference>
<reference evidence="2 3" key="1">
    <citation type="submission" date="2013-09" db="EMBL/GenBank/DDBJ databases">
        <authorList>
            <person name="Zeng Z."/>
            <person name="Chen C."/>
        </authorList>
    </citation>
    <scope>NUCLEOTIDE SEQUENCE [LARGE SCALE GENOMIC DNA]</scope>
    <source>
        <strain evidence="2 3">WB 3.3-2</strain>
    </source>
</reference>
<feature type="domain" description="Fibronectin type-III" evidence="1">
    <location>
        <begin position="1374"/>
        <end position="1455"/>
    </location>
</feature>
<dbReference type="eggNOG" id="COG3227">
    <property type="taxonomic scope" value="Bacteria"/>
</dbReference>
<dbReference type="InterPro" id="IPR036116">
    <property type="entry name" value="FN3_sf"/>
</dbReference>
<feature type="domain" description="Fibronectin type-III" evidence="1">
    <location>
        <begin position="668"/>
        <end position="752"/>
    </location>
</feature>
<dbReference type="Gene3D" id="2.60.40.10">
    <property type="entry name" value="Immunoglobulins"/>
    <property type="match status" value="3"/>
</dbReference>
<dbReference type="Pfam" id="PF20009">
    <property type="entry name" value="GEVED"/>
    <property type="match status" value="5"/>
</dbReference>
<name>A0A0A2LZW1_9FLAO</name>
<dbReference type="Proteomes" id="UP000030152">
    <property type="component" value="Unassembled WGS sequence"/>
</dbReference>
<dbReference type="STRING" id="1121895.GCA_000378485_03736"/>
<keyword evidence="3" id="KW-1185">Reference proteome</keyword>
<feature type="domain" description="Fibronectin type-III" evidence="1">
    <location>
        <begin position="1835"/>
        <end position="1912"/>
    </location>
</feature>
<proteinExistence type="predicted"/>
<dbReference type="EMBL" id="JRLX01000032">
    <property type="protein sequence ID" value="KGO84881.1"/>
    <property type="molecule type" value="Genomic_DNA"/>
</dbReference>
<dbReference type="InterPro" id="IPR045474">
    <property type="entry name" value="GEVED"/>
</dbReference>
<dbReference type="SMART" id="SM00060">
    <property type="entry name" value="FN3"/>
    <property type="match status" value="6"/>
</dbReference>
<feature type="domain" description="Fibronectin type-III" evidence="1">
    <location>
        <begin position="434"/>
        <end position="515"/>
    </location>
</feature>
<evidence type="ECO:0000259" key="1">
    <source>
        <dbReference type="SMART" id="SM00060"/>
    </source>
</evidence>
<gene>
    <name evidence="2" type="ORF">Q765_19125</name>
</gene>
<comment type="caution">
    <text evidence="2">The sequence shown here is derived from an EMBL/GenBank/DDBJ whole genome shotgun (WGS) entry which is preliminary data.</text>
</comment>
<accession>A0A0A2LZW1</accession>
<dbReference type="Pfam" id="PF23759">
    <property type="entry name" value="GBD_T9SS_assoc"/>
    <property type="match status" value="2"/>
</dbReference>
<dbReference type="NCBIfam" id="NF033708">
    <property type="entry name" value="T9SS_Cterm_ChiA"/>
    <property type="match status" value="1"/>
</dbReference>
<protein>
    <recommendedName>
        <fullName evidence="1">Fibronectin type-III domain-containing protein</fullName>
    </recommendedName>
</protein>
<dbReference type="RefSeq" id="WP_020214911.1">
    <property type="nucleotide sequence ID" value="NZ_JRLX01000032.1"/>
</dbReference>
<evidence type="ECO:0000313" key="3">
    <source>
        <dbReference type="Proteomes" id="UP000030152"/>
    </source>
</evidence>
<sequence length="2005" mass="211114">MKKNYNLLPKNPQNLLWRLGGNEHPDEGSPPPVFVKKSSLLITAMLFMFATAQSFAQTSYCTPAPTSVDNQGIINVTIGSINNTTVAEAGRYGDYSAQIVNVGQTVTQPFSITFGTGYTYDTKIWVDWNNDFDFDDEGEQVYFGTSNNANPTTLSGSFTVPATASLGNHRVRIGGLDDGGTAGIRVTPCYTGTYGSYEDYTINVTVPPACFTPANAAAVVTAANNANLSWAAPTQGTTPVGYEYAVDTNLAAPASGTAVTTTSVTGYTGFADNTNYYLHVRTNCGEGSYSDWVTSPAFRYIGGDTCANAISLDTLTSPLSSTTAGAANDYTASCNFSSAQTPDLFYSIVVPAGYKLSIGQTANNYDSVHSAFYGTCESNTQLVCYDYPELPADGAAATLVWENTTGSTQTVYWVQDSYNAAGGTFTLAWTLTPPPACNIPTAVTAQLVSATQANLSWGVPVTGTPTGYQYAVTTTATAPESGTATTATSVAGVTVTANQTNYLHVRTACGDSGFSTWVTYAFFAGYCTPAPTSVDNQGIINVTIGTINNTTVAEPGRYGDYTAQIVNVGQGVTQPFSITLGTGYTYDTRMWIDWNDDLDFNDEGEQVFSTESSNANPVTLTGSFTVPANAILGNHRIRIGGQDNGPTTPCYTGSYGTFEDYTINVTLPPACFTPANALGVATASGLANLSWTAPTLGTTPTGYEYVVDTVATAPTVAGTTVTATTVTGYTGIVDGTFYYLHVRTNCGGGNYSEWITSAAFRYLPGDTCATAISLDALTSPLSSTTVGAGNDYAPTCSFSNAADLLYSITVPVGYTLSIGQTANNYDTVHSAFYGTCENRTVLTCADYPELPSEGAAATLVWENTTSATQTVYWVQDGYGSATGTFTLGWTLTPPPACNVPTAVSAVLTNTTTATVSWAGPITGTAAGYEYAVTNNATPPATGTATTETSITGIPVTLNIYSYLHVRTACGETGFSEWVTFRFYSGYCIPAPTSVDGIGITNVTIGSINNTTVAEANNYGNYSDQIVNVGQGVTQPFSITFSTGYTYDTKIWVDWNNDLDFDDEGEQIFFGTSLAPNPSTLSGTFTVPATATLGQHRLRIGGLDFGDTNGINVTPCYTGSYGSYEDYTINVTTPPVCFTPTAPTAVNASAGFVNISWTAPTLGGTPAGYEYVVDTTVGAPTVSGTATTETSVANVVAPVNVRGYLHVRTNCGNGDYSEWVTTSFYNGVCIPAPTSVDGLGITNVAIGSINNATGSEPGRYGDYSSQIVNVGQGVTQAFEITYSTGYTYDTKIWVDWNDDLDFDDAGEQVYFGTSLAANPTILAGTFTVPATAALGPHRLRIGGLDFGDTNGVNVTPCYTGTYGSYEDYTINVTTPPSCFTPTNAVGAATASNTANLSWTAPTLGGTPVGYEYVVDTFAAAPATAGTASATTTVTGYTGIVDNTYYYLHVRTNCGEGDFSEWITSPRFRFLLGDTCLTAVSLDGQTSPYSSTTVGAGNDYTPTCSFSNAPELFYSLTVPNGYTVTIGLTANGYDSVHSVFYGSCASQTALDCTDTEIVNTVWENVTGSSQTLYWVQDGYGSNSGTFTLAWSLVPPVTCDKPRALAVQLTSLTTANLSWTVPNTGSPEGYEYAITSSETPPASGTFNATTTVTNVTVTPNVAQYLHVRSACGTTDGFSVWVTIPFFSGYCVPTNTVSTAYYITGVTTTGGSTNIASTSTAFSAFTDYTATQTVSNYAGESFNVQVTAPTTTDQYLYSVWVDWNNDFDFDDLGERVINTGYLFSPANIGTVTIPVGTPVGTYRMRIRNAHTGSPVPACGEQGSGEAEDYTLVVEATPSCVAPFGLSITPTDPGFANLSWSPSLLGGAPLGYEYAFGTSSTPPAGNGTPSASFFVGDAPYNPAVSVYLFVRTVCGEGDYSEWATFSVLDLVSPELLSNSVIVYKDGNTINVTSGTTQVTGVTIYDTRGRKLYDQAANSNNVVINDLQIQQQVIILEINTTKGKVSKRIIF</sequence>
<feature type="domain" description="Fibronectin type-III" evidence="1">
    <location>
        <begin position="1596"/>
        <end position="1675"/>
    </location>
</feature>
<dbReference type="InterPro" id="IPR013783">
    <property type="entry name" value="Ig-like_fold"/>
</dbReference>
<dbReference type="eggNOG" id="COG1404">
    <property type="taxonomic scope" value="Bacteria"/>
</dbReference>
<dbReference type="SUPFAM" id="SSF49265">
    <property type="entry name" value="Fibronectin type III"/>
    <property type="match status" value="1"/>
</dbReference>